<reference evidence="6 7" key="1">
    <citation type="submission" date="2020-12" db="EMBL/GenBank/DDBJ databases">
        <title>Pseudomonas schmalbachii sp. nov. isolated from millipede gut.</title>
        <authorList>
            <person name="Shelomi M."/>
        </authorList>
    </citation>
    <scope>NUCLEOTIDE SEQUENCE [LARGE SCALE GENOMIC DNA]</scope>
    <source>
        <strain evidence="6 7">Milli4</strain>
    </source>
</reference>
<keyword evidence="4" id="KW-0804">Transcription</keyword>
<keyword evidence="7" id="KW-1185">Reference proteome</keyword>
<dbReference type="Gene3D" id="1.10.260.40">
    <property type="entry name" value="lambda repressor-like DNA-binding domains"/>
    <property type="match status" value="1"/>
</dbReference>
<evidence type="ECO:0000256" key="1">
    <source>
        <dbReference type="ARBA" id="ARBA00006157"/>
    </source>
</evidence>
<feature type="domain" description="Ner winged helix-turn-helix DNA-binding" evidence="5">
    <location>
        <begin position="19"/>
        <end position="83"/>
    </location>
</feature>
<dbReference type="InterPro" id="IPR010982">
    <property type="entry name" value="Lambda_DNA-bd_dom_sf"/>
</dbReference>
<gene>
    <name evidence="6" type="ORF">JFY56_17545</name>
</gene>
<evidence type="ECO:0000313" key="7">
    <source>
        <dbReference type="Proteomes" id="UP000669060"/>
    </source>
</evidence>
<sequence>MKKLEPKRIDPEISWKIVKRGLRERRITLMALAQELGLAASTVCSVKYTNYPSIEAAIARRISTVPENIWPDRYPDRAGKIISNSDQESDT</sequence>
<dbReference type="EMBL" id="JAELYA010000007">
    <property type="protein sequence ID" value="MBO3277029.1"/>
    <property type="molecule type" value="Genomic_DNA"/>
</dbReference>
<name>A0ABS3TTN8_9PSED</name>
<evidence type="ECO:0000256" key="4">
    <source>
        <dbReference type="ARBA" id="ARBA00023163"/>
    </source>
</evidence>
<dbReference type="Pfam" id="PF13693">
    <property type="entry name" value="HTH_35"/>
    <property type="match status" value="1"/>
</dbReference>
<comment type="similarity">
    <text evidence="1">Belongs to the ner transcriptional regulatory family.</text>
</comment>
<evidence type="ECO:0000313" key="6">
    <source>
        <dbReference type="EMBL" id="MBO3277029.1"/>
    </source>
</evidence>
<dbReference type="Proteomes" id="UP000669060">
    <property type="component" value="Unassembled WGS sequence"/>
</dbReference>
<keyword evidence="3" id="KW-0238">DNA-binding</keyword>
<dbReference type="SUPFAM" id="SSF47413">
    <property type="entry name" value="lambda repressor-like DNA-binding domains"/>
    <property type="match status" value="1"/>
</dbReference>
<keyword evidence="2" id="KW-0805">Transcription regulation</keyword>
<protein>
    <submittedName>
        <fullName evidence="6">Helix-turn-helix domain-containing protein</fullName>
    </submittedName>
</protein>
<accession>A0ABS3TTN8</accession>
<evidence type="ECO:0000256" key="3">
    <source>
        <dbReference type="ARBA" id="ARBA00023125"/>
    </source>
</evidence>
<comment type="caution">
    <text evidence="6">The sequence shown here is derived from an EMBL/GenBank/DDBJ whole genome shotgun (WGS) entry which is preliminary data.</text>
</comment>
<dbReference type="InterPro" id="IPR038722">
    <property type="entry name" value="Ner_HTH_dom"/>
</dbReference>
<proteinExistence type="inferred from homology"/>
<dbReference type="RefSeq" id="WP_208315227.1">
    <property type="nucleotide sequence ID" value="NZ_JAELYA010000007.1"/>
</dbReference>
<evidence type="ECO:0000259" key="5">
    <source>
        <dbReference type="Pfam" id="PF13693"/>
    </source>
</evidence>
<organism evidence="6 7">
    <name type="scientific">Pseudomonas schmalbachii</name>
    <dbReference type="NCBI Taxonomy" id="2816993"/>
    <lineage>
        <taxon>Bacteria</taxon>
        <taxon>Pseudomonadati</taxon>
        <taxon>Pseudomonadota</taxon>
        <taxon>Gammaproteobacteria</taxon>
        <taxon>Pseudomonadales</taxon>
        <taxon>Pseudomonadaceae</taxon>
        <taxon>Pseudomonas</taxon>
    </lineage>
</organism>
<evidence type="ECO:0000256" key="2">
    <source>
        <dbReference type="ARBA" id="ARBA00023015"/>
    </source>
</evidence>